<evidence type="ECO:0000313" key="2">
    <source>
        <dbReference type="EMBL" id="KAJ1975183.1"/>
    </source>
</evidence>
<sequence>MVWEFTATRAEANPVGKLHGGCIMVLLSYAGKLMLMAQGLQHDETPKPSPIPKTVDMALECMAAGDLGSPLRIETEVMKNGRNIVYIQSKVIQTDSKRLVALANQSLRPLESKL</sequence>
<dbReference type="SUPFAM" id="SSF54637">
    <property type="entry name" value="Thioesterase/thiol ester dehydrase-isomerase"/>
    <property type="match status" value="1"/>
</dbReference>
<gene>
    <name evidence="2" type="ORF">H4R34_004428</name>
</gene>
<feature type="domain" description="Acyl-CoA thioesterase-like N-terminal HotDog" evidence="1">
    <location>
        <begin position="11"/>
        <end position="103"/>
    </location>
</feature>
<dbReference type="AlphaFoldDB" id="A0A9W8EC80"/>
<dbReference type="InterPro" id="IPR049449">
    <property type="entry name" value="TesB_ACOT8-like_N"/>
</dbReference>
<evidence type="ECO:0000313" key="3">
    <source>
        <dbReference type="Proteomes" id="UP001151582"/>
    </source>
</evidence>
<dbReference type="EMBL" id="JANBQB010000557">
    <property type="protein sequence ID" value="KAJ1975183.1"/>
    <property type="molecule type" value="Genomic_DNA"/>
</dbReference>
<comment type="caution">
    <text evidence="2">The sequence shown here is derived from an EMBL/GenBank/DDBJ whole genome shotgun (WGS) entry which is preliminary data.</text>
</comment>
<evidence type="ECO:0000259" key="1">
    <source>
        <dbReference type="Pfam" id="PF13622"/>
    </source>
</evidence>
<protein>
    <recommendedName>
        <fullName evidence="1">Acyl-CoA thioesterase-like N-terminal HotDog domain-containing protein</fullName>
    </recommendedName>
</protein>
<organism evidence="2 3">
    <name type="scientific">Dimargaris verticillata</name>
    <dbReference type="NCBI Taxonomy" id="2761393"/>
    <lineage>
        <taxon>Eukaryota</taxon>
        <taxon>Fungi</taxon>
        <taxon>Fungi incertae sedis</taxon>
        <taxon>Zoopagomycota</taxon>
        <taxon>Kickxellomycotina</taxon>
        <taxon>Dimargaritomycetes</taxon>
        <taxon>Dimargaritales</taxon>
        <taxon>Dimargaritaceae</taxon>
        <taxon>Dimargaris</taxon>
    </lineage>
</organism>
<dbReference type="OrthoDB" id="46529at2759"/>
<accession>A0A9W8EC80</accession>
<dbReference type="InterPro" id="IPR029069">
    <property type="entry name" value="HotDog_dom_sf"/>
</dbReference>
<dbReference type="Proteomes" id="UP001151582">
    <property type="component" value="Unassembled WGS sequence"/>
</dbReference>
<name>A0A9W8EC80_9FUNG</name>
<reference evidence="2" key="1">
    <citation type="submission" date="2022-07" db="EMBL/GenBank/DDBJ databases">
        <title>Phylogenomic reconstructions and comparative analyses of Kickxellomycotina fungi.</title>
        <authorList>
            <person name="Reynolds N.K."/>
            <person name="Stajich J.E."/>
            <person name="Barry K."/>
            <person name="Grigoriev I.V."/>
            <person name="Crous P."/>
            <person name="Smith M.E."/>
        </authorList>
    </citation>
    <scope>NUCLEOTIDE SEQUENCE</scope>
    <source>
        <strain evidence="2">RSA 567</strain>
    </source>
</reference>
<keyword evidence="3" id="KW-1185">Reference proteome</keyword>
<dbReference type="Gene3D" id="3.10.129.10">
    <property type="entry name" value="Hotdog Thioesterase"/>
    <property type="match status" value="1"/>
</dbReference>
<dbReference type="Pfam" id="PF13622">
    <property type="entry name" value="4HBT_3"/>
    <property type="match status" value="1"/>
</dbReference>
<proteinExistence type="predicted"/>
<dbReference type="CDD" id="cd03440">
    <property type="entry name" value="hot_dog"/>
    <property type="match status" value="1"/>
</dbReference>